<keyword evidence="2" id="KW-0812">Transmembrane</keyword>
<accession>A0A9W9QTQ6</accession>
<feature type="transmembrane region" description="Helical" evidence="2">
    <location>
        <begin position="12"/>
        <end position="31"/>
    </location>
</feature>
<feature type="region of interest" description="Disordered" evidence="1">
    <location>
        <begin position="384"/>
        <end position="427"/>
    </location>
</feature>
<evidence type="ECO:0000313" key="4">
    <source>
        <dbReference type="Proteomes" id="UP001148299"/>
    </source>
</evidence>
<keyword evidence="2" id="KW-0472">Membrane</keyword>
<feature type="compositionally biased region" description="Basic residues" evidence="1">
    <location>
        <begin position="391"/>
        <end position="408"/>
    </location>
</feature>
<feature type="transmembrane region" description="Helical" evidence="2">
    <location>
        <begin position="240"/>
        <end position="257"/>
    </location>
</feature>
<name>A0A9W9QTQ6_PENBR</name>
<dbReference type="AlphaFoldDB" id="A0A9W9QTQ6"/>
<feature type="transmembrane region" description="Helical" evidence="2">
    <location>
        <begin position="263"/>
        <end position="284"/>
    </location>
</feature>
<evidence type="ECO:0000256" key="1">
    <source>
        <dbReference type="SAM" id="MobiDB-lite"/>
    </source>
</evidence>
<evidence type="ECO:0000256" key="2">
    <source>
        <dbReference type="SAM" id="Phobius"/>
    </source>
</evidence>
<reference evidence="3" key="2">
    <citation type="journal article" date="2023" name="IMA Fungus">
        <title>Comparative genomic study of the Penicillium genus elucidates a diverse pangenome and 15 lateral gene transfer events.</title>
        <authorList>
            <person name="Petersen C."/>
            <person name="Sorensen T."/>
            <person name="Nielsen M.R."/>
            <person name="Sondergaard T.E."/>
            <person name="Sorensen J.L."/>
            <person name="Fitzpatrick D.A."/>
            <person name="Frisvad J.C."/>
            <person name="Nielsen K.L."/>
        </authorList>
    </citation>
    <scope>NUCLEOTIDE SEQUENCE</scope>
    <source>
        <strain evidence="3">IBT 35675</strain>
    </source>
</reference>
<proteinExistence type="predicted"/>
<comment type="caution">
    <text evidence="3">The sequence shown here is derived from an EMBL/GenBank/DDBJ whole genome shotgun (WGS) entry which is preliminary data.</text>
</comment>
<feature type="transmembrane region" description="Helical" evidence="2">
    <location>
        <begin position="135"/>
        <end position="155"/>
    </location>
</feature>
<keyword evidence="4" id="KW-1185">Reference proteome</keyword>
<keyword evidence="2" id="KW-1133">Transmembrane helix</keyword>
<gene>
    <name evidence="3" type="ORF">N7541_009962</name>
</gene>
<sequence>MPWFPLQINDDAVSWRFDIVGLLAVVGGSAIRKNSLAMTASWLGSFPRLLPAPETMLDPDRPRRLRLPGTNDVTVIRVHSGFQFTELDLFASSIHRVESLDPFQFQHFRVTHKRNDEEDNHAPSANIPLYTFCPLNLLTVASIVITIALFVWAGIEGDAVALLGLGTMSLSTSMACLSTQWKPDIPVRRVRFYERPNDDVVIKTRNGAFIFVECSEQIAGELYSGKYSYYYVFGERVHQYLLAMSTVFLMAAIIFFSNCGWKIQIAVGLAYIVLNLAHWALALLTKPNENFDLGVRYNIKVLEDKVHQNYTQLLWDAIRTTGSIEWVKKTGAAPQTKNWDGWLEEAKENSQNSDWDPEKARDQWMSMKLEEPTSDMEEKIIGKMEASRNHTGGRRKNMTNGAKRRNKWRAYQAGYSRGRSKEAGNDP</sequence>
<dbReference type="EMBL" id="JAPZBR010000008">
    <property type="protein sequence ID" value="KAJ5340838.1"/>
    <property type="molecule type" value="Genomic_DNA"/>
</dbReference>
<organism evidence="3 4">
    <name type="scientific">Penicillium brevicompactum</name>
    <dbReference type="NCBI Taxonomy" id="5074"/>
    <lineage>
        <taxon>Eukaryota</taxon>
        <taxon>Fungi</taxon>
        <taxon>Dikarya</taxon>
        <taxon>Ascomycota</taxon>
        <taxon>Pezizomycotina</taxon>
        <taxon>Eurotiomycetes</taxon>
        <taxon>Eurotiomycetidae</taxon>
        <taxon>Eurotiales</taxon>
        <taxon>Aspergillaceae</taxon>
        <taxon>Penicillium</taxon>
    </lineage>
</organism>
<reference evidence="3" key="1">
    <citation type="submission" date="2022-12" db="EMBL/GenBank/DDBJ databases">
        <authorList>
            <person name="Petersen C."/>
        </authorList>
    </citation>
    <scope>NUCLEOTIDE SEQUENCE</scope>
    <source>
        <strain evidence="3">IBT 35675</strain>
    </source>
</reference>
<protein>
    <submittedName>
        <fullName evidence="3">Uncharacterized protein</fullName>
    </submittedName>
</protein>
<dbReference type="Proteomes" id="UP001148299">
    <property type="component" value="Unassembled WGS sequence"/>
</dbReference>
<evidence type="ECO:0000313" key="3">
    <source>
        <dbReference type="EMBL" id="KAJ5340838.1"/>
    </source>
</evidence>